<dbReference type="PANTHER" id="PTHR31145">
    <property type="entry name" value="INTEGRAL MEMBRANE PROTEIN (AFU_ORTHOLOGUE AFUA_7G01610)"/>
    <property type="match status" value="1"/>
</dbReference>
<evidence type="ECO:0000313" key="4">
    <source>
        <dbReference type="EMBL" id="EGP82927.1"/>
    </source>
</evidence>
<keyword evidence="2" id="KW-0732">Signal</keyword>
<sequence>MAPPHTWTATLTLALLTTSTTAQRQLNSTSFSTCISNSSLTADSFSATIYPDTDSFEYDWIGANSFVGNDTISVIITVASKVVYNDTLDPCLSNAWAYFCPASKGEVAIMTNTITPNGTFEDIPESVFTQPGLEASFEVQMTNSDTGAVVGCLRANLTNGVEGNGASDENAGSSNATTTEGTNGSGSSNESSTSGSGSGGGSGASTAYLNWTLLLKCKGLANDRPSSPSPSPSPSSLLHLRRARRHIAVFLAMIKTPLQMLGRRVTEDTSERSTRVQ</sequence>
<gene>
    <name evidence="4" type="ORF">MYCGRDRAFT_97064</name>
</gene>
<proteinExistence type="predicted"/>
<dbReference type="AlphaFoldDB" id="F9XNS8"/>
<feature type="signal peptide" evidence="2">
    <location>
        <begin position="1"/>
        <end position="22"/>
    </location>
</feature>
<dbReference type="Pfam" id="PF14558">
    <property type="entry name" value="TRP_N"/>
    <property type="match status" value="1"/>
</dbReference>
<reference evidence="4 5" key="1">
    <citation type="journal article" date="2011" name="PLoS Genet.">
        <title>Finished genome of the fungal wheat pathogen Mycosphaerella graminicola reveals dispensome structure, chromosome plasticity, and stealth pathogenesis.</title>
        <authorList>
            <person name="Goodwin S.B."/>
            <person name="Ben M'barek S."/>
            <person name="Dhillon B."/>
            <person name="Wittenberg A.H.J."/>
            <person name="Crane C.F."/>
            <person name="Hane J.K."/>
            <person name="Foster A.J."/>
            <person name="Van der Lee T.A.J."/>
            <person name="Grimwood J."/>
            <person name="Aerts A."/>
            <person name="Antoniw J."/>
            <person name="Bailey A."/>
            <person name="Bluhm B."/>
            <person name="Bowler J."/>
            <person name="Bristow J."/>
            <person name="van der Burgt A."/>
            <person name="Canto-Canche B."/>
            <person name="Churchill A.C.L."/>
            <person name="Conde-Ferraez L."/>
            <person name="Cools H.J."/>
            <person name="Coutinho P.M."/>
            <person name="Csukai M."/>
            <person name="Dehal P."/>
            <person name="De Wit P."/>
            <person name="Donzelli B."/>
            <person name="van de Geest H.C."/>
            <person name="van Ham R.C.H.J."/>
            <person name="Hammond-Kosack K.E."/>
            <person name="Henrissat B."/>
            <person name="Kilian A."/>
            <person name="Kobayashi A.K."/>
            <person name="Koopmann E."/>
            <person name="Kourmpetis Y."/>
            <person name="Kuzniar A."/>
            <person name="Lindquist E."/>
            <person name="Lombard V."/>
            <person name="Maliepaard C."/>
            <person name="Martins N."/>
            <person name="Mehrabi R."/>
            <person name="Nap J.P.H."/>
            <person name="Ponomarenko A."/>
            <person name="Rudd J.J."/>
            <person name="Salamov A."/>
            <person name="Schmutz J."/>
            <person name="Schouten H.J."/>
            <person name="Shapiro H."/>
            <person name="Stergiopoulos I."/>
            <person name="Torriani S.F.F."/>
            <person name="Tu H."/>
            <person name="de Vries R.P."/>
            <person name="Waalwijk C."/>
            <person name="Ware S.B."/>
            <person name="Wiebenga A."/>
            <person name="Zwiers L.-H."/>
            <person name="Oliver R.P."/>
            <person name="Grigoriev I.V."/>
            <person name="Kema G.H.J."/>
        </authorList>
    </citation>
    <scope>NUCLEOTIDE SEQUENCE [LARGE SCALE GENOMIC DNA]</scope>
    <source>
        <strain evidence="5">CBS 115943 / IPO323</strain>
    </source>
</reference>
<dbReference type="InterPro" id="IPR032800">
    <property type="entry name" value="TRP_N"/>
</dbReference>
<dbReference type="HOGENOM" id="CLU_1005449_0_0_1"/>
<dbReference type="InParanoid" id="F9XNS8"/>
<dbReference type="KEGG" id="ztr:MYCGRDRAFT_97064"/>
<dbReference type="OMA" id="NCESSNQ"/>
<dbReference type="Proteomes" id="UP000008062">
    <property type="component" value="Chromosome 12"/>
</dbReference>
<protein>
    <recommendedName>
        <fullName evidence="3">ML-like domain-containing protein</fullName>
    </recommendedName>
</protein>
<dbReference type="GO" id="GO:0016020">
    <property type="term" value="C:membrane"/>
    <property type="evidence" value="ECO:0007669"/>
    <property type="project" value="TreeGrafter"/>
</dbReference>
<accession>F9XNS8</accession>
<dbReference type="GO" id="GO:0009272">
    <property type="term" value="P:fungal-type cell wall biogenesis"/>
    <property type="evidence" value="ECO:0007669"/>
    <property type="project" value="TreeGrafter"/>
</dbReference>
<evidence type="ECO:0000256" key="1">
    <source>
        <dbReference type="SAM" id="MobiDB-lite"/>
    </source>
</evidence>
<dbReference type="PANTHER" id="PTHR31145:SF2">
    <property type="entry name" value="FLAVIN CARRIER PROTEIN 2"/>
    <property type="match status" value="1"/>
</dbReference>
<evidence type="ECO:0000259" key="3">
    <source>
        <dbReference type="SMART" id="SM01320"/>
    </source>
</evidence>
<organism evidence="4 5">
    <name type="scientific">Zymoseptoria tritici (strain CBS 115943 / IPO323)</name>
    <name type="common">Speckled leaf blotch fungus</name>
    <name type="synonym">Septoria tritici</name>
    <dbReference type="NCBI Taxonomy" id="336722"/>
    <lineage>
        <taxon>Eukaryota</taxon>
        <taxon>Fungi</taxon>
        <taxon>Dikarya</taxon>
        <taxon>Ascomycota</taxon>
        <taxon>Pezizomycotina</taxon>
        <taxon>Dothideomycetes</taxon>
        <taxon>Dothideomycetidae</taxon>
        <taxon>Mycosphaerellales</taxon>
        <taxon>Mycosphaerellaceae</taxon>
        <taxon>Zymoseptoria</taxon>
    </lineage>
</organism>
<feature type="chain" id="PRO_5003390949" description="ML-like domain-containing protein" evidence="2">
    <location>
        <begin position="23"/>
        <end position="277"/>
    </location>
</feature>
<dbReference type="OrthoDB" id="3649788at2759"/>
<feature type="domain" description="ML-like" evidence="3">
    <location>
        <begin position="24"/>
        <end position="164"/>
    </location>
</feature>
<keyword evidence="5" id="KW-1185">Reference proteome</keyword>
<feature type="region of interest" description="Disordered" evidence="1">
    <location>
        <begin position="163"/>
        <end position="202"/>
    </location>
</feature>
<dbReference type="GO" id="GO:0055085">
    <property type="term" value="P:transmembrane transport"/>
    <property type="evidence" value="ECO:0007669"/>
    <property type="project" value="TreeGrafter"/>
</dbReference>
<dbReference type="EMBL" id="CM001207">
    <property type="protein sequence ID" value="EGP82927.1"/>
    <property type="molecule type" value="Genomic_DNA"/>
</dbReference>
<feature type="compositionally biased region" description="Low complexity" evidence="1">
    <location>
        <begin position="171"/>
        <end position="195"/>
    </location>
</feature>
<evidence type="ECO:0000313" key="5">
    <source>
        <dbReference type="Proteomes" id="UP000008062"/>
    </source>
</evidence>
<dbReference type="InterPro" id="IPR040241">
    <property type="entry name" value="TRP_Flc/Pkd2-like"/>
</dbReference>
<dbReference type="GeneID" id="13401957"/>
<name>F9XNS8_ZYMTI</name>
<evidence type="ECO:0000256" key="2">
    <source>
        <dbReference type="SAM" id="SignalP"/>
    </source>
</evidence>
<dbReference type="SMART" id="SM01320">
    <property type="entry name" value="TRP_N"/>
    <property type="match status" value="1"/>
</dbReference>
<dbReference type="RefSeq" id="XP_003847951.1">
    <property type="nucleotide sequence ID" value="XM_003847903.1"/>
</dbReference>
<dbReference type="eggNOG" id="ENOG502R27A">
    <property type="taxonomic scope" value="Eukaryota"/>
</dbReference>